<reference evidence="2 3" key="1">
    <citation type="submission" date="2016-10" db="EMBL/GenBank/DDBJ databases">
        <authorList>
            <person name="de Groot N.N."/>
        </authorList>
    </citation>
    <scope>NUCLEOTIDE SEQUENCE [LARGE SCALE GENOMIC DNA]</scope>
    <source>
        <strain evidence="2 3">LMG 27731</strain>
    </source>
</reference>
<feature type="compositionally biased region" description="Pro residues" evidence="1">
    <location>
        <begin position="8"/>
        <end position="22"/>
    </location>
</feature>
<evidence type="ECO:0000313" key="2">
    <source>
        <dbReference type="EMBL" id="SFU25970.1"/>
    </source>
</evidence>
<dbReference type="InterPro" id="IPR023346">
    <property type="entry name" value="Lysozyme-like_dom_sf"/>
</dbReference>
<dbReference type="Gene3D" id="1.10.530.10">
    <property type="match status" value="1"/>
</dbReference>
<accession>A0A1I7EPX9</accession>
<evidence type="ECO:0000256" key="1">
    <source>
        <dbReference type="SAM" id="MobiDB-lite"/>
    </source>
</evidence>
<dbReference type="RefSeq" id="WP_244179569.1">
    <property type="nucleotide sequence ID" value="NZ_FPBH01000044.1"/>
</dbReference>
<sequence length="939" mass="104663">MAAQTHPHPAPAPTPTSAPPGPTSATTPLTWRYPFPDKDYKEVTSPQTFYQALAGMDDGFFPLGVNGFPHGGIHLNNSVGMFGTKDGVRCIADGYIVAYKIDDAYPHLQFKDGKWAMYSTGFVLVRHRLTLPPAPNSTGVQPADESHDIYSLYMHTADWATYLADEKLKRPWWWLNVDAFRVQGRDRQMAAPKDGTTGAAGAFVWTEPKAGKKPGSFTAGERVGFLPEGSEVIISETRGQWVHIKRITAGHMTSPVNGGYFGGEDENVPWKTETNNAKVTPENDWGWLYKPNLKGIKEPDPVGQVVIPPAPVFVKAGTPLGQIGEYHDYERATPLPPVPKRQLLHLEVFADDGFSAFLDKSRARAAQFLRPDQLPLLVINAGAKLVKDVLPADRKLCEWRPLYRADVTPDSPASGPWIKVQPRYQDPTTTLLMPEGAPVWIEREKLATATATTPAWTQFPLSLQKVADPANAFTLVYSRSQLDGLSAREKAVDDAKTQWWRVKFGDADGHPASGWVCEKKHPDTQWQSPWAWPGFEKVDATGIDLADAFRRNLVLTGSADWKEQTEFEPSVTAVNGSPLLLKLERTIAKLAPPPSYGASSKPKENPAGKVTGKAMQAAMRTPWLAQALSRVILRYESEWGGDMSRWNAITPLMRNAKDNWLVELQRIHKLQWWNDVKGKVAGFPVSATVHHIHPIALVANFATRRGLITLAMLRKIWKNAAVPDERLQGIADEINENAAQYRLDTEQRLTHFFAQVFQEAGPGCALEEDLRYYTPQRLHIFGYFQRHPSEAQLYGYRAPTPANAEAIANRAYAGKNGNSSDVNSGEGWKYRGRGLKQTTGRGNYKAFTNGYVKYWTSDYQNFEENPELLATTKYGTRSGVYYWISHKLYDIADITTEGNANSKVDAITAQINRGTDSYGLRRDNYHRIMKEGVFKDIGA</sequence>
<organism evidence="2 3">
    <name type="scientific">Paraburkholderia aspalathi</name>
    <dbReference type="NCBI Taxonomy" id="1324617"/>
    <lineage>
        <taxon>Bacteria</taxon>
        <taxon>Pseudomonadati</taxon>
        <taxon>Pseudomonadota</taxon>
        <taxon>Betaproteobacteria</taxon>
        <taxon>Burkholderiales</taxon>
        <taxon>Burkholderiaceae</taxon>
        <taxon>Paraburkholderia</taxon>
    </lineage>
</organism>
<evidence type="ECO:0000313" key="3">
    <source>
        <dbReference type="Proteomes" id="UP000198844"/>
    </source>
</evidence>
<dbReference type="SUPFAM" id="SSF53955">
    <property type="entry name" value="Lysozyme-like"/>
    <property type="match status" value="1"/>
</dbReference>
<gene>
    <name evidence="2" type="ORF">SAMN05192563_104448</name>
</gene>
<name>A0A1I7EPX9_9BURK</name>
<dbReference type="Proteomes" id="UP000198844">
    <property type="component" value="Unassembled WGS sequence"/>
</dbReference>
<dbReference type="AlphaFoldDB" id="A0A1I7EPX9"/>
<proteinExistence type="predicted"/>
<feature type="region of interest" description="Disordered" evidence="1">
    <location>
        <begin position="1"/>
        <end position="29"/>
    </location>
</feature>
<dbReference type="EMBL" id="FPBH01000044">
    <property type="protein sequence ID" value="SFU25970.1"/>
    <property type="molecule type" value="Genomic_DNA"/>
</dbReference>
<protein>
    <submittedName>
        <fullName evidence="2">Predicted chitinase</fullName>
    </submittedName>
</protein>